<evidence type="ECO:0000256" key="1">
    <source>
        <dbReference type="ARBA" id="ARBA00004167"/>
    </source>
</evidence>
<dbReference type="PANTHER" id="PTHR33491">
    <property type="entry name" value="OSJNBA0016N04.9 PROTEIN"/>
    <property type="match status" value="1"/>
</dbReference>
<protein>
    <recommendedName>
        <fullName evidence="4">Wall-associated receptor kinase galacturonan-binding domain-containing protein</fullName>
    </recommendedName>
</protein>
<dbReference type="InterPro" id="IPR025287">
    <property type="entry name" value="WAK_GUB"/>
</dbReference>
<evidence type="ECO:0000256" key="2">
    <source>
        <dbReference type="ARBA" id="ARBA00022729"/>
    </source>
</evidence>
<keyword evidence="6" id="KW-1185">Reference proteome</keyword>
<dbReference type="AlphaFoldDB" id="A0A9R0YBH9"/>
<accession>A0A9R0YBH9</accession>
<keyword evidence="2 3" id="KW-0732">Signal</keyword>
<organism evidence="5 6">
    <name type="scientific">Triticum turgidum subsp. durum</name>
    <name type="common">Durum wheat</name>
    <name type="synonym">Triticum durum</name>
    <dbReference type="NCBI Taxonomy" id="4567"/>
    <lineage>
        <taxon>Eukaryota</taxon>
        <taxon>Viridiplantae</taxon>
        <taxon>Streptophyta</taxon>
        <taxon>Embryophyta</taxon>
        <taxon>Tracheophyta</taxon>
        <taxon>Spermatophyta</taxon>
        <taxon>Magnoliopsida</taxon>
        <taxon>Liliopsida</taxon>
        <taxon>Poales</taxon>
        <taxon>Poaceae</taxon>
        <taxon>BOP clade</taxon>
        <taxon>Pooideae</taxon>
        <taxon>Triticodae</taxon>
        <taxon>Triticeae</taxon>
        <taxon>Triticinae</taxon>
        <taxon>Triticum</taxon>
    </lineage>
</organism>
<evidence type="ECO:0000256" key="3">
    <source>
        <dbReference type="SAM" id="SignalP"/>
    </source>
</evidence>
<feature type="domain" description="Wall-associated receptor kinase galacturonan-binding" evidence="4">
    <location>
        <begin position="287"/>
        <end position="346"/>
    </location>
</feature>
<dbReference type="GO" id="GO:0016020">
    <property type="term" value="C:membrane"/>
    <property type="evidence" value="ECO:0007669"/>
    <property type="project" value="UniProtKB-SubCell"/>
</dbReference>
<proteinExistence type="predicted"/>
<feature type="signal peptide" evidence="3">
    <location>
        <begin position="1"/>
        <end position="23"/>
    </location>
</feature>
<dbReference type="GO" id="GO:0030247">
    <property type="term" value="F:polysaccharide binding"/>
    <property type="evidence" value="ECO:0007669"/>
    <property type="project" value="InterPro"/>
</dbReference>
<gene>
    <name evidence="5" type="ORF">TRITD_6Bv1G000100</name>
</gene>
<sequence length="457" mass="49693">MSTILITISFVLMFWAAAPRVAGAAGGILQIPSSDSLAHCIPSCGDVDIFYPFGIGPGCFRQGFDLTCNHSTKHPKLFLGSSTVQVTDMYHGGFSTPIIFTLTTTPGTYTYTMSWEAPAKGITIGGDNTFYVVGCDFDVTLFEYGTQDVVGSCMSRCGGKKAPTGVPCNGIGCCVIQLPRDLPGFQAKLVSTNTTATQSDWLHPGIMAFAIFSSWTNVRNFHGAMLRVTIVDQPSCETAQMKNASYACSSCQNSSSGGYGCYCNRQGNPYILDGCMQDYNHKPKEHCPASCGNITIPFPFGLEEGCFANKRFHLNCTSGNLTVSFSEDVQYNVTDVSVEDGTLTVNNMVNGSNEKEAIFIQTKYDGYGLYAPMEDQFDFSMEYNIVIKWAVANLTCETAMQKDAMHACRSSQSYCLNVTHGEIFMGYRCKCSTGFQGNPYIKDGCIGLVLLIILIVH</sequence>
<evidence type="ECO:0000259" key="4">
    <source>
        <dbReference type="Pfam" id="PF13947"/>
    </source>
</evidence>
<dbReference type="Gramene" id="TRITD6Bv1G000100.8">
    <property type="protein sequence ID" value="TRITD6Bv1G000100.8"/>
    <property type="gene ID" value="TRITD6Bv1G000100"/>
</dbReference>
<evidence type="ECO:0000313" key="5">
    <source>
        <dbReference type="EMBL" id="VAI52327.1"/>
    </source>
</evidence>
<feature type="chain" id="PRO_5040303953" description="Wall-associated receptor kinase galacturonan-binding domain-containing protein" evidence="3">
    <location>
        <begin position="24"/>
        <end position="457"/>
    </location>
</feature>
<comment type="subcellular location">
    <subcellularLocation>
        <location evidence="1">Membrane</location>
        <topology evidence="1">Single-pass membrane protein</topology>
    </subcellularLocation>
</comment>
<dbReference type="Pfam" id="PF13947">
    <property type="entry name" value="GUB_WAK_bind"/>
    <property type="match status" value="2"/>
</dbReference>
<feature type="domain" description="Wall-associated receptor kinase galacturonan-binding" evidence="4">
    <location>
        <begin position="40"/>
        <end position="90"/>
    </location>
</feature>
<dbReference type="Proteomes" id="UP000324705">
    <property type="component" value="Chromosome 6B"/>
</dbReference>
<dbReference type="EMBL" id="LT934122">
    <property type="protein sequence ID" value="VAI52327.1"/>
    <property type="molecule type" value="Genomic_DNA"/>
</dbReference>
<name>A0A9R0YBH9_TRITD</name>
<reference evidence="5 6" key="1">
    <citation type="submission" date="2017-09" db="EMBL/GenBank/DDBJ databases">
        <authorList>
            <consortium name="International Durum Wheat Genome Sequencing Consortium (IDWGSC)"/>
            <person name="Milanesi L."/>
        </authorList>
    </citation>
    <scope>NUCLEOTIDE SEQUENCE [LARGE SCALE GENOMIC DNA]</scope>
    <source>
        <strain evidence="6">cv. Svevo</strain>
    </source>
</reference>
<evidence type="ECO:0000313" key="6">
    <source>
        <dbReference type="Proteomes" id="UP000324705"/>
    </source>
</evidence>